<dbReference type="EMBL" id="BTRK01000004">
    <property type="protein sequence ID" value="GMR47737.1"/>
    <property type="molecule type" value="Genomic_DNA"/>
</dbReference>
<evidence type="ECO:0000313" key="2">
    <source>
        <dbReference type="EMBL" id="GMR47737.1"/>
    </source>
</evidence>
<evidence type="ECO:0000313" key="3">
    <source>
        <dbReference type="Proteomes" id="UP001328107"/>
    </source>
</evidence>
<dbReference type="AlphaFoldDB" id="A0AAN5CNT3"/>
<organism evidence="2 3">
    <name type="scientific">Pristionchus mayeri</name>
    <dbReference type="NCBI Taxonomy" id="1317129"/>
    <lineage>
        <taxon>Eukaryota</taxon>
        <taxon>Metazoa</taxon>
        <taxon>Ecdysozoa</taxon>
        <taxon>Nematoda</taxon>
        <taxon>Chromadorea</taxon>
        <taxon>Rhabditida</taxon>
        <taxon>Rhabditina</taxon>
        <taxon>Diplogasteromorpha</taxon>
        <taxon>Diplogasteroidea</taxon>
        <taxon>Neodiplogasteridae</taxon>
        <taxon>Pristionchus</taxon>
    </lineage>
</organism>
<reference evidence="3" key="1">
    <citation type="submission" date="2022-10" db="EMBL/GenBank/DDBJ databases">
        <title>Genome assembly of Pristionchus species.</title>
        <authorList>
            <person name="Yoshida K."/>
            <person name="Sommer R.J."/>
        </authorList>
    </citation>
    <scope>NUCLEOTIDE SEQUENCE [LARGE SCALE GENOMIC DNA]</scope>
    <source>
        <strain evidence="3">RS5460</strain>
    </source>
</reference>
<name>A0AAN5CNT3_9BILA</name>
<evidence type="ECO:0000259" key="1">
    <source>
        <dbReference type="Pfam" id="PF00079"/>
    </source>
</evidence>
<feature type="non-terminal residue" evidence="2">
    <location>
        <position position="75"/>
    </location>
</feature>
<accession>A0AAN5CNT3</accession>
<protein>
    <recommendedName>
        <fullName evidence="1">Serpin domain-containing protein</fullName>
    </recommendedName>
</protein>
<dbReference type="InterPro" id="IPR036186">
    <property type="entry name" value="Serpin_sf"/>
</dbReference>
<dbReference type="InterPro" id="IPR042178">
    <property type="entry name" value="Serpin_sf_1"/>
</dbReference>
<feature type="non-terminal residue" evidence="2">
    <location>
        <position position="1"/>
    </location>
</feature>
<comment type="caution">
    <text evidence="2">The sequence shown here is derived from an EMBL/GenBank/DDBJ whole genome shotgun (WGS) entry which is preliminary data.</text>
</comment>
<sequence>LALLHEASMGKTKEELSRVLTGRVVPSSSVSSYYSSLLTSISEKNCALTMLIANRIFLHKECVLKQEYLDNIGRL</sequence>
<dbReference type="Proteomes" id="UP001328107">
    <property type="component" value="Unassembled WGS sequence"/>
</dbReference>
<dbReference type="Pfam" id="PF00079">
    <property type="entry name" value="Serpin"/>
    <property type="match status" value="1"/>
</dbReference>
<dbReference type="SUPFAM" id="SSF56574">
    <property type="entry name" value="Serpins"/>
    <property type="match status" value="1"/>
</dbReference>
<gene>
    <name evidence="2" type="ORF">PMAYCL1PPCAC_17932</name>
</gene>
<dbReference type="Gene3D" id="3.30.497.10">
    <property type="entry name" value="Antithrombin, subunit I, domain 2"/>
    <property type="match status" value="1"/>
</dbReference>
<proteinExistence type="predicted"/>
<dbReference type="InterPro" id="IPR023796">
    <property type="entry name" value="Serpin_dom"/>
</dbReference>
<feature type="domain" description="Serpin" evidence="1">
    <location>
        <begin position="1"/>
        <end position="73"/>
    </location>
</feature>
<keyword evidence="3" id="KW-1185">Reference proteome</keyword>